<keyword evidence="7" id="KW-1185">Reference proteome</keyword>
<protein>
    <submittedName>
        <fullName evidence="6">LysR family transcriptional regulator</fullName>
    </submittedName>
</protein>
<dbReference type="InterPro" id="IPR036390">
    <property type="entry name" value="WH_DNA-bd_sf"/>
</dbReference>
<gene>
    <name evidence="6" type="ORF">Cme02nite_65100</name>
</gene>
<dbReference type="Proteomes" id="UP000660339">
    <property type="component" value="Unassembled WGS sequence"/>
</dbReference>
<evidence type="ECO:0000256" key="4">
    <source>
        <dbReference type="ARBA" id="ARBA00023163"/>
    </source>
</evidence>
<dbReference type="SUPFAM" id="SSF53850">
    <property type="entry name" value="Periplasmic binding protein-like II"/>
    <property type="match status" value="1"/>
</dbReference>
<dbReference type="GO" id="GO:0003677">
    <property type="term" value="F:DNA binding"/>
    <property type="evidence" value="ECO:0007669"/>
    <property type="project" value="UniProtKB-KW"/>
</dbReference>
<feature type="domain" description="HTH lysR-type" evidence="5">
    <location>
        <begin position="1"/>
        <end position="58"/>
    </location>
</feature>
<dbReference type="PROSITE" id="PS50931">
    <property type="entry name" value="HTH_LYSR"/>
    <property type="match status" value="1"/>
</dbReference>
<dbReference type="AlphaFoldDB" id="A0A8J3LH03"/>
<dbReference type="Pfam" id="PF00126">
    <property type="entry name" value="HTH_1"/>
    <property type="match status" value="1"/>
</dbReference>
<reference evidence="6" key="1">
    <citation type="submission" date="2021-01" db="EMBL/GenBank/DDBJ databases">
        <title>Whole genome shotgun sequence of Catellatospora methionotrophica NBRC 14553.</title>
        <authorList>
            <person name="Komaki H."/>
            <person name="Tamura T."/>
        </authorList>
    </citation>
    <scope>NUCLEOTIDE SEQUENCE</scope>
    <source>
        <strain evidence="6">NBRC 14553</strain>
    </source>
</reference>
<dbReference type="SUPFAM" id="SSF46785">
    <property type="entry name" value="Winged helix' DNA-binding domain"/>
    <property type="match status" value="1"/>
</dbReference>
<dbReference type="InterPro" id="IPR005119">
    <property type="entry name" value="LysR_subst-bd"/>
</dbReference>
<dbReference type="Pfam" id="PF03466">
    <property type="entry name" value="LysR_substrate"/>
    <property type="match status" value="1"/>
</dbReference>
<dbReference type="PANTHER" id="PTHR30346:SF0">
    <property type="entry name" value="HCA OPERON TRANSCRIPTIONAL ACTIVATOR HCAR"/>
    <property type="match status" value="1"/>
</dbReference>
<name>A0A8J3LH03_9ACTN</name>
<dbReference type="Gene3D" id="1.10.10.10">
    <property type="entry name" value="Winged helix-like DNA-binding domain superfamily/Winged helix DNA-binding domain"/>
    <property type="match status" value="1"/>
</dbReference>
<evidence type="ECO:0000313" key="6">
    <source>
        <dbReference type="EMBL" id="GIG18178.1"/>
    </source>
</evidence>
<dbReference type="PANTHER" id="PTHR30346">
    <property type="entry name" value="TRANSCRIPTIONAL DUAL REGULATOR HCAR-RELATED"/>
    <property type="match status" value="1"/>
</dbReference>
<dbReference type="Gene3D" id="3.40.190.10">
    <property type="entry name" value="Periplasmic binding protein-like II"/>
    <property type="match status" value="2"/>
</dbReference>
<proteinExistence type="inferred from homology"/>
<keyword evidence="2" id="KW-0805">Transcription regulation</keyword>
<evidence type="ECO:0000256" key="1">
    <source>
        <dbReference type="ARBA" id="ARBA00009437"/>
    </source>
</evidence>
<comment type="similarity">
    <text evidence="1">Belongs to the LysR transcriptional regulatory family.</text>
</comment>
<keyword evidence="3" id="KW-0238">DNA-binding</keyword>
<evidence type="ECO:0000256" key="3">
    <source>
        <dbReference type="ARBA" id="ARBA00023125"/>
    </source>
</evidence>
<dbReference type="CDD" id="cd08414">
    <property type="entry name" value="PBP2_LTTR_aromatics_like"/>
    <property type="match status" value="1"/>
</dbReference>
<dbReference type="GO" id="GO:0003700">
    <property type="term" value="F:DNA-binding transcription factor activity"/>
    <property type="evidence" value="ECO:0007669"/>
    <property type="project" value="InterPro"/>
</dbReference>
<sequence>MELRDIEIFLVLAQELHFGRTAERLHVTPARVSQAIKKQERRVGAALFDRTSRSVTLTPLGEQLRADLAPAFQSLHEGMRRASAAAHTTSTPLRVGVVSSNAYDLRPYWQAFRDRHHDWALQVRHAPFHDCFDRLRSGDLDLLVVWLPVEEPDLTVGPVLFTEPRVLLAAADHPLADRTSVTLEALADVGVLGKDAPGPDYWVDAFLPFATGTGRTIERLLPMSSLDEMFTHVSNGDAVHSLGAHTARYHSRPDIAYVPITDGAPLSWGLVWHTASETASMRAFVRLVSDLGPMPIKPTIRRRP</sequence>
<evidence type="ECO:0000313" key="7">
    <source>
        <dbReference type="Proteomes" id="UP000660339"/>
    </source>
</evidence>
<dbReference type="GO" id="GO:0032993">
    <property type="term" value="C:protein-DNA complex"/>
    <property type="evidence" value="ECO:0007669"/>
    <property type="project" value="TreeGrafter"/>
</dbReference>
<evidence type="ECO:0000256" key="2">
    <source>
        <dbReference type="ARBA" id="ARBA00023015"/>
    </source>
</evidence>
<organism evidence="6 7">
    <name type="scientific">Catellatospora methionotrophica</name>
    <dbReference type="NCBI Taxonomy" id="121620"/>
    <lineage>
        <taxon>Bacteria</taxon>
        <taxon>Bacillati</taxon>
        <taxon>Actinomycetota</taxon>
        <taxon>Actinomycetes</taxon>
        <taxon>Micromonosporales</taxon>
        <taxon>Micromonosporaceae</taxon>
        <taxon>Catellatospora</taxon>
    </lineage>
</organism>
<dbReference type="RefSeq" id="WP_166385974.1">
    <property type="nucleotide sequence ID" value="NZ_BAAATT010000031.1"/>
</dbReference>
<dbReference type="InterPro" id="IPR036388">
    <property type="entry name" value="WH-like_DNA-bd_sf"/>
</dbReference>
<evidence type="ECO:0000259" key="5">
    <source>
        <dbReference type="PROSITE" id="PS50931"/>
    </source>
</evidence>
<accession>A0A8J3LH03</accession>
<dbReference type="InterPro" id="IPR000847">
    <property type="entry name" value="LysR_HTH_N"/>
</dbReference>
<keyword evidence="4" id="KW-0804">Transcription</keyword>
<comment type="caution">
    <text evidence="6">The sequence shown here is derived from an EMBL/GenBank/DDBJ whole genome shotgun (WGS) entry which is preliminary data.</text>
</comment>
<dbReference type="EMBL" id="BONJ01000037">
    <property type="protein sequence ID" value="GIG18178.1"/>
    <property type="molecule type" value="Genomic_DNA"/>
</dbReference>